<evidence type="ECO:0000313" key="3">
    <source>
        <dbReference type="EMBL" id="TDQ05862.1"/>
    </source>
</evidence>
<evidence type="ECO:0000259" key="2">
    <source>
        <dbReference type="Pfam" id="PF08044"/>
    </source>
</evidence>
<keyword evidence="1" id="KW-0472">Membrane</keyword>
<gene>
    <name evidence="3" type="ORF">EV186_1011840</name>
</gene>
<name>A0A4R6SQP3_LABRH</name>
<dbReference type="PANTHER" id="PTHR40763">
    <property type="entry name" value="MEMBRANE PROTEIN-RELATED"/>
    <property type="match status" value="1"/>
</dbReference>
<reference evidence="3 4" key="1">
    <citation type="submission" date="2019-03" db="EMBL/GenBank/DDBJ databases">
        <title>Genomic Encyclopedia of Type Strains, Phase IV (KMG-IV): sequencing the most valuable type-strain genomes for metagenomic binning, comparative biology and taxonomic classification.</title>
        <authorList>
            <person name="Goeker M."/>
        </authorList>
    </citation>
    <scope>NUCLEOTIDE SEQUENCE [LARGE SCALE GENOMIC DNA]</scope>
    <source>
        <strain evidence="3 4">DSM 45361</strain>
    </source>
</reference>
<dbReference type="Proteomes" id="UP000295444">
    <property type="component" value="Unassembled WGS sequence"/>
</dbReference>
<dbReference type="OrthoDB" id="3625082at2"/>
<feature type="transmembrane region" description="Helical" evidence="1">
    <location>
        <begin position="81"/>
        <end position="100"/>
    </location>
</feature>
<sequence>MTPTPETPRVRASDAEREQVVTAVQKAGADGRLTLDEVEERLTSVYATRFRDELAQYTADLPGERPQAARPLITRRPTGPLAVHAAIVAVFAVVLVVRWVAGGAAFFWPAFPMFWLAMSLVVHARMRGVIGGGWQGRRWSAR</sequence>
<dbReference type="PANTHER" id="PTHR40763:SF4">
    <property type="entry name" value="DUF1707 DOMAIN-CONTAINING PROTEIN"/>
    <property type="match status" value="1"/>
</dbReference>
<keyword evidence="1" id="KW-1133">Transmembrane helix</keyword>
<evidence type="ECO:0000256" key="1">
    <source>
        <dbReference type="SAM" id="Phobius"/>
    </source>
</evidence>
<proteinExistence type="predicted"/>
<keyword evidence="1" id="KW-0812">Transmembrane</keyword>
<organism evidence="3 4">
    <name type="scientific">Labedaea rhizosphaerae</name>
    <dbReference type="NCBI Taxonomy" id="598644"/>
    <lineage>
        <taxon>Bacteria</taxon>
        <taxon>Bacillati</taxon>
        <taxon>Actinomycetota</taxon>
        <taxon>Actinomycetes</taxon>
        <taxon>Pseudonocardiales</taxon>
        <taxon>Pseudonocardiaceae</taxon>
        <taxon>Labedaea</taxon>
    </lineage>
</organism>
<dbReference type="AlphaFoldDB" id="A0A4R6SQP3"/>
<feature type="domain" description="DUF1707" evidence="2">
    <location>
        <begin position="10"/>
        <end position="62"/>
    </location>
</feature>
<comment type="caution">
    <text evidence="3">The sequence shown here is derived from an EMBL/GenBank/DDBJ whole genome shotgun (WGS) entry which is preliminary data.</text>
</comment>
<feature type="transmembrane region" description="Helical" evidence="1">
    <location>
        <begin position="106"/>
        <end position="124"/>
    </location>
</feature>
<dbReference type="InterPro" id="IPR012551">
    <property type="entry name" value="DUF1707_SHOCT-like"/>
</dbReference>
<dbReference type="Pfam" id="PF08044">
    <property type="entry name" value="DUF1707"/>
    <property type="match status" value="1"/>
</dbReference>
<keyword evidence="4" id="KW-1185">Reference proteome</keyword>
<accession>A0A4R6SQP3</accession>
<dbReference type="RefSeq" id="WP_133848541.1">
    <property type="nucleotide sequence ID" value="NZ_SNXZ01000001.1"/>
</dbReference>
<evidence type="ECO:0000313" key="4">
    <source>
        <dbReference type="Proteomes" id="UP000295444"/>
    </source>
</evidence>
<dbReference type="EMBL" id="SNXZ01000001">
    <property type="protein sequence ID" value="TDQ05862.1"/>
    <property type="molecule type" value="Genomic_DNA"/>
</dbReference>
<protein>
    <submittedName>
        <fullName evidence="3">Uncharacterized protein DUF1707</fullName>
    </submittedName>
</protein>